<reference evidence="6" key="2">
    <citation type="journal article" date="2019" name="Int. J. Syst. Evol. Microbiol.">
        <title>The Global Catalogue of Microorganisms (GCM) 10K type strain sequencing project: providing services to taxonomists for standard genome sequencing and annotation.</title>
        <authorList>
            <consortium name="The Broad Institute Genomics Platform"/>
            <consortium name="The Broad Institute Genome Sequencing Center for Infectious Disease"/>
            <person name="Wu L."/>
            <person name="Ma J."/>
        </authorList>
    </citation>
    <scope>NUCLEOTIDE SEQUENCE [LARGE SCALE GENOMIC DNA]</scope>
    <source>
        <strain evidence="6">CGMCC 4.5581</strain>
    </source>
</reference>
<dbReference type="AlphaFoldDB" id="A0A846LUW9"/>
<keyword evidence="6" id="KW-1185">Reference proteome</keyword>
<dbReference type="Pfam" id="PF04536">
    <property type="entry name" value="TPM_phosphatase"/>
    <property type="match status" value="1"/>
</dbReference>
<feature type="transmembrane region" description="Helical" evidence="1">
    <location>
        <begin position="182"/>
        <end position="201"/>
    </location>
</feature>
<proteinExistence type="predicted"/>
<accession>A0A846LUW9</accession>
<name>A0A846LUW9_9ACTN</name>
<feature type="domain" description="TPM" evidence="2">
    <location>
        <begin position="53"/>
        <end position="166"/>
    </location>
</feature>
<evidence type="ECO:0000313" key="6">
    <source>
        <dbReference type="Proteomes" id="UP000648663"/>
    </source>
</evidence>
<evidence type="ECO:0000313" key="4">
    <source>
        <dbReference type="EMBL" id="NIH69268.1"/>
    </source>
</evidence>
<sequence>MNSQRRPPRPSHFLGGQRVRRVITVLAGLVVLVLTGTGPAVAEPPFAVDELLTDPNGVLETQAAEVQSALEAVRDKTGGSLHVVVVSNFEEAGADWAEQVATQSDLGSSYLLFAMAVDDNGYQYWVGDTFPWDVSRIEELVVAAAQPDVLNGNWSGAVTSLADGLRTGETPEVADGSGGTSWTGATTSAVIGGALLVLLGAHRLSRRPQAKRTQAS</sequence>
<keyword evidence="1" id="KW-1133">Transmembrane helix</keyword>
<evidence type="ECO:0000313" key="3">
    <source>
        <dbReference type="EMBL" id="GGL86126.1"/>
    </source>
</evidence>
<evidence type="ECO:0000313" key="5">
    <source>
        <dbReference type="Proteomes" id="UP000552836"/>
    </source>
</evidence>
<keyword evidence="1" id="KW-0812">Transmembrane</keyword>
<dbReference type="InterPro" id="IPR007621">
    <property type="entry name" value="TPM_dom"/>
</dbReference>
<dbReference type="Gene3D" id="3.10.310.50">
    <property type="match status" value="1"/>
</dbReference>
<comment type="caution">
    <text evidence="4">The sequence shown here is derived from an EMBL/GenBank/DDBJ whole genome shotgun (WGS) entry which is preliminary data.</text>
</comment>
<organism evidence="4 5">
    <name type="scientific">Modestobacter marinus</name>
    <dbReference type="NCBI Taxonomy" id="477641"/>
    <lineage>
        <taxon>Bacteria</taxon>
        <taxon>Bacillati</taxon>
        <taxon>Actinomycetota</taxon>
        <taxon>Actinomycetes</taxon>
        <taxon>Geodermatophilales</taxon>
        <taxon>Geodermatophilaceae</taxon>
        <taxon>Modestobacter</taxon>
    </lineage>
</organism>
<protein>
    <recommendedName>
        <fullName evidence="2">TPM domain-containing protein</fullName>
    </recommendedName>
</protein>
<gene>
    <name evidence="4" type="ORF">FB380_003756</name>
    <name evidence="3" type="ORF">GCM10011589_48150</name>
</gene>
<dbReference type="RefSeq" id="WP_166756808.1">
    <property type="nucleotide sequence ID" value="NZ_BAABJU010000013.1"/>
</dbReference>
<reference evidence="3" key="1">
    <citation type="journal article" date="2014" name="Int. J. Syst. Evol. Microbiol.">
        <title>Complete genome of a new Firmicutes species belonging to the dominant human colonic microbiota ('Ruminococcus bicirculans') reveals two chromosomes and a selective capacity to utilize plant glucans.</title>
        <authorList>
            <consortium name="NISC Comparative Sequencing Program"/>
            <person name="Wegmann U."/>
            <person name="Louis P."/>
            <person name="Goesmann A."/>
            <person name="Henrissat B."/>
            <person name="Duncan S.H."/>
            <person name="Flint H.J."/>
        </authorList>
    </citation>
    <scope>NUCLEOTIDE SEQUENCE</scope>
    <source>
        <strain evidence="3">CGMCC 4.5581</strain>
    </source>
</reference>
<reference evidence="4 5" key="3">
    <citation type="submission" date="2020-02" db="EMBL/GenBank/DDBJ databases">
        <title>Sequencing the genomes of 1000 actinobacteria strains.</title>
        <authorList>
            <person name="Klenk H.-P."/>
        </authorList>
    </citation>
    <scope>NUCLEOTIDE SEQUENCE [LARGE SCALE GENOMIC DNA]</scope>
    <source>
        <strain evidence="4 5">DSM 45201</strain>
    </source>
</reference>
<evidence type="ECO:0000259" key="2">
    <source>
        <dbReference type="Pfam" id="PF04536"/>
    </source>
</evidence>
<reference evidence="3" key="4">
    <citation type="submission" date="2024-05" db="EMBL/GenBank/DDBJ databases">
        <authorList>
            <person name="Sun Q."/>
            <person name="Zhou Y."/>
        </authorList>
    </citation>
    <scope>NUCLEOTIDE SEQUENCE</scope>
    <source>
        <strain evidence="3">CGMCC 4.5581</strain>
    </source>
</reference>
<dbReference type="EMBL" id="JAAMPA010000002">
    <property type="protein sequence ID" value="NIH69268.1"/>
    <property type="molecule type" value="Genomic_DNA"/>
</dbReference>
<keyword evidence="1" id="KW-0472">Membrane</keyword>
<evidence type="ECO:0000256" key="1">
    <source>
        <dbReference type="SAM" id="Phobius"/>
    </source>
</evidence>
<dbReference type="EMBL" id="BMMI01000021">
    <property type="protein sequence ID" value="GGL86126.1"/>
    <property type="molecule type" value="Genomic_DNA"/>
</dbReference>
<dbReference type="Proteomes" id="UP000648663">
    <property type="component" value="Unassembled WGS sequence"/>
</dbReference>
<dbReference type="Proteomes" id="UP000552836">
    <property type="component" value="Unassembled WGS sequence"/>
</dbReference>